<feature type="domain" description="Carrier" evidence="1">
    <location>
        <begin position="565"/>
        <end position="640"/>
    </location>
</feature>
<protein>
    <submittedName>
        <fullName evidence="3">Acetyl-CoA synthetase-like protein</fullName>
    </submittedName>
</protein>
<dbReference type="InterPro" id="IPR000873">
    <property type="entry name" value="AMP-dep_synth/lig_dom"/>
</dbReference>
<dbReference type="InterPro" id="IPR009081">
    <property type="entry name" value="PP-bd_ACP"/>
</dbReference>
<dbReference type="Pfam" id="PF03171">
    <property type="entry name" value="2OG-FeII_Oxy"/>
    <property type="match status" value="1"/>
</dbReference>
<dbReference type="Gene3D" id="2.60.120.330">
    <property type="entry name" value="B-lactam Antibiotic, Isopenicillin N Synthase, Chain"/>
    <property type="match status" value="1"/>
</dbReference>
<dbReference type="EMBL" id="JARJLG010000031">
    <property type="protein sequence ID" value="KAJ7766961.1"/>
    <property type="molecule type" value="Genomic_DNA"/>
</dbReference>
<dbReference type="SUPFAM" id="SSF51197">
    <property type="entry name" value="Clavaminate synthase-like"/>
    <property type="match status" value="1"/>
</dbReference>
<evidence type="ECO:0000313" key="4">
    <source>
        <dbReference type="Proteomes" id="UP001215280"/>
    </source>
</evidence>
<dbReference type="InterPro" id="IPR020845">
    <property type="entry name" value="AMP-binding_CS"/>
</dbReference>
<dbReference type="InterPro" id="IPR001031">
    <property type="entry name" value="Thioesterase"/>
</dbReference>
<dbReference type="InterPro" id="IPR044861">
    <property type="entry name" value="IPNS-like_FE2OG_OXY"/>
</dbReference>
<dbReference type="GO" id="GO:0006633">
    <property type="term" value="P:fatty acid biosynthetic process"/>
    <property type="evidence" value="ECO:0007669"/>
    <property type="project" value="TreeGrafter"/>
</dbReference>
<dbReference type="SUPFAM" id="SSF47336">
    <property type="entry name" value="ACP-like"/>
    <property type="match status" value="1"/>
</dbReference>
<sequence length="1313" mass="144943">MASYTTLPELLHDRLTGSTSHIGFLNGEDWSSRTLSYGDLFAKATHCAGRLLSAGLKPHSSNVVLGLFDDHESYIILFWSCCLASIPFLPLGAPHPDPKRQTDLFVHLRDVLGEPVLVTNPELATTVAVLDPLLKTYTFGQLDDKTVGPTQALVQSTSPEEPICYVLTSGSTGKPKAVALRHDQILAAASGKSKHHLTSSASRFLNWIAFDHVASIIEIHIQALLVDATQYHISPRAIIAKPNSLLEWSGRLGISYTFSPCFLLARILKDQATDPLPSSLNLSTLHALISGGESVPMSIGVAFADLLETFGAPRDALRAGFGMSETCAGSIYDTKPIPSEILQDGPLYLHLGQCVPGMSMRVVKADGGVCAPGEAGQLHVKGRNVFRGYVNNPSATAEALTPDGWFITGDLGYLDVEGNLHLVGRDKDCLNINGTKVSSKDVETYLEDARIPNVTNLVACPLRLPNAETETYIILYQGDLPSGETGTLVSTVATNRAISDACTVLMSAAPHIVLPLPSSKFVMTSLGKVSRAQLTAAYLRGEFAAIEGRLRSAPAEISETLDLNDVVQQVVSQSITEVLDLNAADIRRSTNLFDTGASSMHLMRLKKVLEERLHLPELPTIEILRRPRVGPLCVYLSALSASDSTEWPSNAYQPLVCLESEGSKPPVFLVHPGVGEILVFLNMAHQLHDDRPIYAIRAKGFDYDDVPFENLEETVQVYTDAIEKAYPTGPYYIAGYSYGGAISFQIGKLLESRGKRVDWLGILNLPPHIQFRMHELSWIEVLFNVAMFLSLLEPSAIPAARAEFMEAFPAMGGLDSEPRDPVAPIQWLLSRSNQERLAELDLQLGAFTRWIKVAYEINRTGRTFNPSGSVQNALTTVFCAVPLDSMGTREEYKAQRLSQWKDFSGPDFELVDVDGEHYTMLSKEHSPSFVGKMRDAMHRAEALAAKRPATLPVAPTAKPVRMDFDEVPVIDFTLAKTDPTRYYEQLRFALEDVGFLVFSNIPGFEDEFQNDLFTLAKDLFGRQQEWKDTLGTANSYSLRGYFRADTLPGAHKAHAEAYRFGADMPAPMGEDVPFWLKLHEGPNQWPADEDLPRFREQMNTLFARYHQLNLDLNKQICHLLSLPENGLNEYFPVPTPEFNSAIWHYFPISQEIRQEAKNGFAQGMHEHRDPSTFVTCLIQSRPGLQVQNHQGVWLDVPMVKGGVVCNIGMQLMKLTGGKLVATTHRVNTLKIDEDRFTIPYVLSTRLEKEIVPLPQFASDSAKAHVAPNPKIALLMGIKDPLLRSGYARLTLFPAATAKLYPKEFEVARQMGIV</sequence>
<dbReference type="Pfam" id="PF00975">
    <property type="entry name" value="Thioesterase"/>
    <property type="match status" value="1"/>
</dbReference>
<dbReference type="InterPro" id="IPR027443">
    <property type="entry name" value="IPNS-like_sf"/>
</dbReference>
<dbReference type="Gene3D" id="3.30.300.30">
    <property type="match status" value="1"/>
</dbReference>
<dbReference type="Pfam" id="PF14226">
    <property type="entry name" value="DIOX_N"/>
    <property type="match status" value="1"/>
</dbReference>
<keyword evidence="4" id="KW-1185">Reference proteome</keyword>
<evidence type="ECO:0000259" key="2">
    <source>
        <dbReference type="PROSITE" id="PS51471"/>
    </source>
</evidence>
<dbReference type="PROSITE" id="PS50075">
    <property type="entry name" value="CARRIER"/>
    <property type="match status" value="1"/>
</dbReference>
<accession>A0AAD7NM86</accession>
<reference evidence="3" key="1">
    <citation type="submission" date="2023-03" db="EMBL/GenBank/DDBJ databases">
        <title>Massive genome expansion in bonnet fungi (Mycena s.s.) driven by repeated elements and novel gene families across ecological guilds.</title>
        <authorList>
            <consortium name="Lawrence Berkeley National Laboratory"/>
            <person name="Harder C.B."/>
            <person name="Miyauchi S."/>
            <person name="Viragh M."/>
            <person name="Kuo A."/>
            <person name="Thoen E."/>
            <person name="Andreopoulos B."/>
            <person name="Lu D."/>
            <person name="Skrede I."/>
            <person name="Drula E."/>
            <person name="Henrissat B."/>
            <person name="Morin E."/>
            <person name="Kohler A."/>
            <person name="Barry K."/>
            <person name="LaButti K."/>
            <person name="Morin E."/>
            <person name="Salamov A."/>
            <person name="Lipzen A."/>
            <person name="Mereny Z."/>
            <person name="Hegedus B."/>
            <person name="Baldrian P."/>
            <person name="Stursova M."/>
            <person name="Weitz H."/>
            <person name="Taylor A."/>
            <person name="Grigoriev I.V."/>
            <person name="Nagy L.G."/>
            <person name="Martin F."/>
            <person name="Kauserud H."/>
        </authorList>
    </citation>
    <scope>NUCLEOTIDE SEQUENCE</scope>
    <source>
        <strain evidence="3">CBHHK188m</strain>
    </source>
</reference>
<dbReference type="SUPFAM" id="SSF56801">
    <property type="entry name" value="Acetyl-CoA synthetase-like"/>
    <property type="match status" value="1"/>
</dbReference>
<dbReference type="InterPro" id="IPR045851">
    <property type="entry name" value="AMP-bd_C_sf"/>
</dbReference>
<dbReference type="InterPro" id="IPR042099">
    <property type="entry name" value="ANL_N_sf"/>
</dbReference>
<feature type="domain" description="Fe2OG dioxygenase" evidence="2">
    <location>
        <begin position="1137"/>
        <end position="1248"/>
    </location>
</feature>
<dbReference type="SUPFAM" id="SSF53474">
    <property type="entry name" value="alpha/beta-Hydrolases"/>
    <property type="match status" value="1"/>
</dbReference>
<dbReference type="PROSITE" id="PS51471">
    <property type="entry name" value="FE2OG_OXY"/>
    <property type="match status" value="1"/>
</dbReference>
<name>A0AAD7NM86_9AGAR</name>
<dbReference type="InterPro" id="IPR005123">
    <property type="entry name" value="Oxoglu/Fe-dep_dioxygenase_dom"/>
</dbReference>
<dbReference type="Proteomes" id="UP001215280">
    <property type="component" value="Unassembled WGS sequence"/>
</dbReference>
<dbReference type="PROSITE" id="PS00455">
    <property type="entry name" value="AMP_BINDING"/>
    <property type="match status" value="1"/>
</dbReference>
<dbReference type="Gene3D" id="1.10.1200.10">
    <property type="entry name" value="ACP-like"/>
    <property type="match status" value="1"/>
</dbReference>
<proteinExistence type="predicted"/>
<comment type="caution">
    <text evidence="3">The sequence shown here is derived from an EMBL/GenBank/DDBJ whole genome shotgun (WGS) entry which is preliminary data.</text>
</comment>
<dbReference type="GO" id="GO:0031957">
    <property type="term" value="F:very long-chain fatty acid-CoA ligase activity"/>
    <property type="evidence" value="ECO:0007669"/>
    <property type="project" value="TreeGrafter"/>
</dbReference>
<dbReference type="InterPro" id="IPR036736">
    <property type="entry name" value="ACP-like_sf"/>
</dbReference>
<gene>
    <name evidence="3" type="ORF">DFH07DRAFT_334961</name>
</gene>
<dbReference type="PANTHER" id="PTHR24096">
    <property type="entry name" value="LONG-CHAIN-FATTY-ACID--COA LIGASE"/>
    <property type="match status" value="1"/>
</dbReference>
<dbReference type="PANTHER" id="PTHR24096:SF267">
    <property type="entry name" value="MALONATE--COA LIGASE ACSF3, MITOCHONDRIAL"/>
    <property type="match status" value="1"/>
</dbReference>
<evidence type="ECO:0000313" key="3">
    <source>
        <dbReference type="EMBL" id="KAJ7766961.1"/>
    </source>
</evidence>
<dbReference type="InterPro" id="IPR026992">
    <property type="entry name" value="DIOX_N"/>
</dbReference>
<dbReference type="Pfam" id="PF00501">
    <property type="entry name" value="AMP-binding"/>
    <property type="match status" value="1"/>
</dbReference>
<organism evidence="3 4">
    <name type="scientific">Mycena maculata</name>
    <dbReference type="NCBI Taxonomy" id="230809"/>
    <lineage>
        <taxon>Eukaryota</taxon>
        <taxon>Fungi</taxon>
        <taxon>Dikarya</taxon>
        <taxon>Basidiomycota</taxon>
        <taxon>Agaricomycotina</taxon>
        <taxon>Agaricomycetes</taxon>
        <taxon>Agaricomycetidae</taxon>
        <taxon>Agaricales</taxon>
        <taxon>Marasmiineae</taxon>
        <taxon>Mycenaceae</taxon>
        <taxon>Mycena</taxon>
    </lineage>
</organism>
<dbReference type="Gene3D" id="3.40.50.12780">
    <property type="entry name" value="N-terminal domain of ligase-like"/>
    <property type="match status" value="1"/>
</dbReference>
<dbReference type="Gene3D" id="3.40.50.1820">
    <property type="entry name" value="alpha/beta hydrolase"/>
    <property type="match status" value="1"/>
</dbReference>
<evidence type="ECO:0000259" key="1">
    <source>
        <dbReference type="PROSITE" id="PS50075"/>
    </source>
</evidence>
<dbReference type="InterPro" id="IPR029058">
    <property type="entry name" value="AB_hydrolase_fold"/>
</dbReference>